<organism evidence="6 7">
    <name type="scientific">Murinocardiopsis flavida</name>
    <dbReference type="NCBI Taxonomy" id="645275"/>
    <lineage>
        <taxon>Bacteria</taxon>
        <taxon>Bacillati</taxon>
        <taxon>Actinomycetota</taxon>
        <taxon>Actinomycetes</taxon>
        <taxon>Streptosporangiales</taxon>
        <taxon>Nocardiopsidaceae</taxon>
        <taxon>Murinocardiopsis</taxon>
    </lineage>
</organism>
<dbReference type="GO" id="GO:0016987">
    <property type="term" value="F:sigma factor activity"/>
    <property type="evidence" value="ECO:0007669"/>
    <property type="project" value="UniProtKB-KW"/>
</dbReference>
<dbReference type="Gene3D" id="1.10.10.10">
    <property type="entry name" value="Winged helix-like DNA-binding domain superfamily/Winged helix DNA-binding domain"/>
    <property type="match status" value="1"/>
</dbReference>
<evidence type="ECO:0000313" key="7">
    <source>
        <dbReference type="Proteomes" id="UP000240542"/>
    </source>
</evidence>
<dbReference type="RefSeq" id="WP_170134278.1">
    <property type="nucleotide sequence ID" value="NZ_PYGA01000014.1"/>
</dbReference>
<dbReference type="Pfam" id="PF08281">
    <property type="entry name" value="Sigma70_r4_2"/>
    <property type="match status" value="1"/>
</dbReference>
<sequence>MPATDRAHDAHHEPLRHGFSRADIDDIARLAASTIRWPGGLDWGTRAEVAWSAIAEHLYSCSAPPSRGELVTAGWSAITDHVQRYNSFRGRAWGYESRTLAGFERFWALSANPVPGPEARIVDRTALAQIWAVLPEQHRRVLLALADHESYADAAESLGVTKGSYYALISRARKAFFALWHEGETPSRPWGNDVRGKKPRTKNVTVIAVRQRERLRARRGTVPVVGRVARDIGVSGPELADRYRAGETFTAIGKSVGLSLNAVRERIRPHL</sequence>
<accession>A0A2P8DET2</accession>
<evidence type="ECO:0000256" key="3">
    <source>
        <dbReference type="ARBA" id="ARBA00023082"/>
    </source>
</evidence>
<name>A0A2P8DET2_9ACTN</name>
<dbReference type="AlphaFoldDB" id="A0A2P8DET2"/>
<evidence type="ECO:0000256" key="4">
    <source>
        <dbReference type="ARBA" id="ARBA00023163"/>
    </source>
</evidence>
<evidence type="ECO:0000256" key="1">
    <source>
        <dbReference type="ARBA" id="ARBA00010641"/>
    </source>
</evidence>
<reference evidence="6 7" key="1">
    <citation type="submission" date="2018-03" db="EMBL/GenBank/DDBJ databases">
        <title>Genomic Encyclopedia of Archaeal and Bacterial Type Strains, Phase II (KMG-II): from individual species to whole genera.</title>
        <authorList>
            <person name="Goeker M."/>
        </authorList>
    </citation>
    <scope>NUCLEOTIDE SEQUENCE [LARGE SCALE GENOMIC DNA]</scope>
    <source>
        <strain evidence="6 7">DSM 45312</strain>
    </source>
</reference>
<dbReference type="EMBL" id="PYGA01000014">
    <property type="protein sequence ID" value="PSK95720.1"/>
    <property type="molecule type" value="Genomic_DNA"/>
</dbReference>
<dbReference type="SUPFAM" id="SSF88659">
    <property type="entry name" value="Sigma3 and sigma4 domains of RNA polymerase sigma factors"/>
    <property type="match status" value="1"/>
</dbReference>
<keyword evidence="4" id="KW-0804">Transcription</keyword>
<evidence type="ECO:0000256" key="2">
    <source>
        <dbReference type="ARBA" id="ARBA00023015"/>
    </source>
</evidence>
<dbReference type="InterPro" id="IPR036388">
    <property type="entry name" value="WH-like_DNA-bd_sf"/>
</dbReference>
<keyword evidence="2" id="KW-0805">Transcription regulation</keyword>
<feature type="domain" description="RNA polymerase sigma factor 70 region 4 type 2" evidence="5">
    <location>
        <begin position="128"/>
        <end position="175"/>
    </location>
</feature>
<gene>
    <name evidence="6" type="ORF">CLV63_114153</name>
</gene>
<comment type="caution">
    <text evidence="6">The sequence shown here is derived from an EMBL/GenBank/DDBJ whole genome shotgun (WGS) entry which is preliminary data.</text>
</comment>
<dbReference type="Proteomes" id="UP000240542">
    <property type="component" value="Unassembled WGS sequence"/>
</dbReference>
<comment type="similarity">
    <text evidence="1">Belongs to the sigma-70 factor family. ECF subfamily.</text>
</comment>
<keyword evidence="3" id="KW-0731">Sigma factor</keyword>
<dbReference type="GO" id="GO:0003677">
    <property type="term" value="F:DNA binding"/>
    <property type="evidence" value="ECO:0007669"/>
    <property type="project" value="InterPro"/>
</dbReference>
<evidence type="ECO:0000259" key="5">
    <source>
        <dbReference type="Pfam" id="PF08281"/>
    </source>
</evidence>
<protein>
    <submittedName>
        <fullName evidence="6">Sigma-70-like protein</fullName>
    </submittedName>
</protein>
<dbReference type="InterPro" id="IPR013324">
    <property type="entry name" value="RNA_pol_sigma_r3/r4-like"/>
</dbReference>
<dbReference type="GO" id="GO:0006352">
    <property type="term" value="P:DNA-templated transcription initiation"/>
    <property type="evidence" value="ECO:0007669"/>
    <property type="project" value="InterPro"/>
</dbReference>
<evidence type="ECO:0000313" key="6">
    <source>
        <dbReference type="EMBL" id="PSK95720.1"/>
    </source>
</evidence>
<keyword evidence="7" id="KW-1185">Reference proteome</keyword>
<dbReference type="InterPro" id="IPR013249">
    <property type="entry name" value="RNA_pol_sigma70_r4_t2"/>
</dbReference>
<proteinExistence type="inferred from homology"/>